<dbReference type="InterPro" id="IPR015925">
    <property type="entry name" value="Ryanodine_IP3_receptor"/>
</dbReference>
<dbReference type="Proteomes" id="UP000008983">
    <property type="component" value="Unassembled WGS sequence"/>
</dbReference>
<reference evidence="2 3" key="1">
    <citation type="submission" date="2011-07" db="EMBL/GenBank/DDBJ databases">
        <authorList>
            <person name="Coyne R."/>
            <person name="Brami D."/>
            <person name="Johnson J."/>
            <person name="Hostetler J."/>
            <person name="Hannick L."/>
            <person name="Clark T."/>
            <person name="Cassidy-Hanley D."/>
            <person name="Inman J."/>
        </authorList>
    </citation>
    <scope>NUCLEOTIDE SEQUENCE [LARGE SCALE GENOMIC DNA]</scope>
    <source>
        <strain evidence="2 3">G5</strain>
    </source>
</reference>
<keyword evidence="1" id="KW-1133">Transmembrane helix</keyword>
<dbReference type="Gene3D" id="1.10.287.70">
    <property type="match status" value="1"/>
</dbReference>
<protein>
    <submittedName>
        <fullName evidence="2">MIR domain protein</fullName>
        <ecNumber evidence="2">1.6.5.3</ecNumber>
    </submittedName>
</protein>
<dbReference type="GeneID" id="14910875"/>
<proteinExistence type="predicted"/>
<dbReference type="EMBL" id="GL983057">
    <property type="protein sequence ID" value="EGR34682.1"/>
    <property type="molecule type" value="Genomic_DNA"/>
</dbReference>
<keyword evidence="2" id="KW-0560">Oxidoreductase</keyword>
<keyword evidence="1" id="KW-0472">Membrane</keyword>
<dbReference type="OMA" id="SSHACEH"/>
<feature type="transmembrane region" description="Helical" evidence="1">
    <location>
        <begin position="12"/>
        <end position="33"/>
    </location>
</feature>
<dbReference type="PANTHER" id="PTHR13715">
    <property type="entry name" value="RYANODINE RECEPTOR AND IP3 RECEPTOR"/>
    <property type="match status" value="1"/>
</dbReference>
<dbReference type="EC" id="1.6.5.3" evidence="2"/>
<sequence>MIDNNKETIVLFIYKIVYIFIKYILFIYFIYFLDVFKNIRIMGTVIIVLSNIIVAYFLLLTAPLLIMKAWEGINKDQINLVIYILRLLKTIYYLFSDFYVLYYIFYGLTAIVGTVYNPFFFCFHLFDIIVRYPDLLNVVKSVWIPKKAIMYTYFLFIVLMYIFTLFGYYWLRESYPEEYCASTFKCLLTAIDRSFKYDGGIGGFFQSFRKDDGNREDSDIAYFFTRFFFDNIYYILLMIVMINIVSGIIIDQFGELREKSKNYDSDLKNKCFICGFSNEEIEKDSDKNQDFKFHTKEDHYMWNYLYYIAYLQDKKQTEYTGIESYVAEKIEQKEISWFPINRAICMNKSVLVKENQQVVNSLKEIMKSVIFYFIYILAYYFQA</sequence>
<dbReference type="InParanoid" id="G0QJB9"/>
<dbReference type="AlphaFoldDB" id="G0QJB9"/>
<dbReference type="GO" id="GO:0006816">
    <property type="term" value="P:calcium ion transport"/>
    <property type="evidence" value="ECO:0007669"/>
    <property type="project" value="InterPro"/>
</dbReference>
<evidence type="ECO:0000256" key="1">
    <source>
        <dbReference type="SAM" id="Phobius"/>
    </source>
</evidence>
<dbReference type="GO" id="GO:0016491">
    <property type="term" value="F:oxidoreductase activity"/>
    <property type="evidence" value="ECO:0007669"/>
    <property type="project" value="UniProtKB-KW"/>
</dbReference>
<dbReference type="STRING" id="857967.G0QJB9"/>
<feature type="transmembrane region" description="Helical" evidence="1">
    <location>
        <begin position="365"/>
        <end position="382"/>
    </location>
</feature>
<feature type="transmembrane region" description="Helical" evidence="1">
    <location>
        <begin position="39"/>
        <end position="66"/>
    </location>
</feature>
<accession>G0QJB9</accession>
<organism evidence="2 3">
    <name type="scientific">Ichthyophthirius multifiliis</name>
    <name type="common">White spot disease agent</name>
    <name type="synonym">Ich</name>
    <dbReference type="NCBI Taxonomy" id="5932"/>
    <lineage>
        <taxon>Eukaryota</taxon>
        <taxon>Sar</taxon>
        <taxon>Alveolata</taxon>
        <taxon>Ciliophora</taxon>
        <taxon>Intramacronucleata</taxon>
        <taxon>Oligohymenophorea</taxon>
        <taxon>Hymenostomatida</taxon>
        <taxon>Ophryoglenina</taxon>
        <taxon>Ichthyophthirius</taxon>
    </lineage>
</organism>
<feature type="transmembrane region" description="Helical" evidence="1">
    <location>
        <begin position="232"/>
        <end position="250"/>
    </location>
</feature>
<dbReference type="eggNOG" id="KOG3533">
    <property type="taxonomic scope" value="Eukaryota"/>
</dbReference>
<dbReference type="OrthoDB" id="295684at2759"/>
<feature type="transmembrane region" description="Helical" evidence="1">
    <location>
        <begin position="101"/>
        <end position="130"/>
    </location>
</feature>
<gene>
    <name evidence="2" type="ORF">IMG5_003980</name>
</gene>
<dbReference type="PANTHER" id="PTHR13715:SF99">
    <property type="entry name" value="INOSITOL 1,4,5-TRISPHOSPHATE RECEPTOR-LIKE PROTEIN A"/>
    <property type="match status" value="1"/>
</dbReference>
<keyword evidence="1" id="KW-0812">Transmembrane</keyword>
<evidence type="ECO:0000313" key="2">
    <source>
        <dbReference type="EMBL" id="EGR34682.1"/>
    </source>
</evidence>
<evidence type="ECO:0000313" key="3">
    <source>
        <dbReference type="Proteomes" id="UP000008983"/>
    </source>
</evidence>
<keyword evidence="3" id="KW-1185">Reference proteome</keyword>
<feature type="transmembrane region" description="Helical" evidence="1">
    <location>
        <begin position="151"/>
        <end position="171"/>
    </location>
</feature>
<name>G0QJB9_ICHMU</name>
<dbReference type="RefSeq" id="XP_004039986.1">
    <property type="nucleotide sequence ID" value="XM_004039938.1"/>
</dbReference>